<evidence type="ECO:0000313" key="13">
    <source>
        <dbReference type="Proteomes" id="UP000236173"/>
    </source>
</evidence>
<dbReference type="CDD" id="cd03375">
    <property type="entry name" value="TPP_OGFOR"/>
    <property type="match status" value="1"/>
</dbReference>
<feature type="domain" description="Thiamine pyrophosphate enzyme TPP-binding" evidence="10">
    <location>
        <begin position="59"/>
        <end position="199"/>
    </location>
</feature>
<dbReference type="EC" id="1.2.7.3" evidence="12"/>
<feature type="domain" description="Pyruvate ferredoxin oxidoreductase beta subunit C-terminal" evidence="11">
    <location>
        <begin position="203"/>
        <end position="269"/>
    </location>
</feature>
<dbReference type="SUPFAM" id="SSF52518">
    <property type="entry name" value="Thiamin diphosphate-binding fold (THDP-binding)"/>
    <property type="match status" value="1"/>
</dbReference>
<dbReference type="InterPro" id="IPR011766">
    <property type="entry name" value="TPP_enzyme_TPP-bd"/>
</dbReference>
<evidence type="ECO:0000256" key="5">
    <source>
        <dbReference type="ARBA" id="ARBA00022842"/>
    </source>
</evidence>
<reference evidence="13" key="1">
    <citation type="submission" date="2017-09" db="EMBL/GenBank/DDBJ databases">
        <title>Metaegenomics of thermophilic ammonia-oxidizing enrichment culture.</title>
        <authorList>
            <person name="Kato S."/>
            <person name="Suzuki K."/>
        </authorList>
    </citation>
    <scope>NUCLEOTIDE SEQUENCE [LARGE SCALE GENOMIC DNA]</scope>
</reference>
<dbReference type="NCBIfam" id="TIGR02177">
    <property type="entry name" value="PorB_KorB"/>
    <property type="match status" value="1"/>
</dbReference>
<dbReference type="InterPro" id="IPR011896">
    <property type="entry name" value="OFOB"/>
</dbReference>
<dbReference type="Gene3D" id="3.40.50.970">
    <property type="match status" value="1"/>
</dbReference>
<dbReference type="GO" id="GO:0047553">
    <property type="term" value="F:2-oxoglutarate synthase activity"/>
    <property type="evidence" value="ECO:0007669"/>
    <property type="project" value="UniProtKB-EC"/>
</dbReference>
<sequence length="293" mass="32698">MATATVTMKELQSPVEPTWCPGCGDYGILNAVKRAMVQLGLRPHEVFFVSGIGCGSKLPDYIRANGFNSLHGRPVPIAQGFKLAHHDMKVIIVDGDGDNYGIGGNHWLHIMRRNPDITHIVQNNMVYGLTKGQYAPTSMKGYVSTTSPEGTIEWPVNPIAIALAAGATFVARGFSGDPKHLADLIAKGIQHKGYALIDVFQPCVIFNRINTYDWFRERIYKLDEDPTYDPRDRDAAWEKAHEWGDRIPVGVFYINEDAPTLEEQIPALAEKPLYQHEIPPKAEELEALKRAFM</sequence>
<comment type="cofactor">
    <cofactor evidence="1">
        <name>Mg(2+)</name>
        <dbReference type="ChEBI" id="CHEBI:18420"/>
    </cofactor>
</comment>
<gene>
    <name evidence="12" type="primary">korB_1</name>
    <name evidence="12" type="ORF">HRbin17_00183</name>
</gene>
<dbReference type="GO" id="GO:0051536">
    <property type="term" value="F:iron-sulfur cluster binding"/>
    <property type="evidence" value="ECO:0007669"/>
    <property type="project" value="UniProtKB-KW"/>
</dbReference>
<keyword evidence="4" id="KW-0479">Metal-binding</keyword>
<keyword evidence="5" id="KW-0460">Magnesium</keyword>
<dbReference type="GO" id="GO:0045333">
    <property type="term" value="P:cellular respiration"/>
    <property type="evidence" value="ECO:0007669"/>
    <property type="project" value="UniProtKB-ARBA"/>
</dbReference>
<organism evidence="12 13">
    <name type="scientific">Candidatus Fervidibacter japonicus</name>
    <dbReference type="NCBI Taxonomy" id="2035412"/>
    <lineage>
        <taxon>Bacteria</taxon>
        <taxon>Candidatus Fervidibacterota</taxon>
        <taxon>Candidatus Fervidibacter</taxon>
    </lineage>
</organism>
<proteinExistence type="predicted"/>
<evidence type="ECO:0000259" key="10">
    <source>
        <dbReference type="Pfam" id="PF02775"/>
    </source>
</evidence>
<evidence type="ECO:0000256" key="2">
    <source>
        <dbReference type="ARBA" id="ARBA00001964"/>
    </source>
</evidence>
<dbReference type="PANTHER" id="PTHR48084">
    <property type="entry name" value="2-OXOGLUTARATE OXIDOREDUCTASE SUBUNIT KORB-RELATED"/>
    <property type="match status" value="1"/>
</dbReference>
<dbReference type="GO" id="GO:0030976">
    <property type="term" value="F:thiamine pyrophosphate binding"/>
    <property type="evidence" value="ECO:0007669"/>
    <property type="project" value="InterPro"/>
</dbReference>
<accession>A0A2H5X965</accession>
<dbReference type="EMBL" id="BEHT01000002">
    <property type="protein sequence ID" value="GBC97694.1"/>
    <property type="molecule type" value="Genomic_DNA"/>
</dbReference>
<evidence type="ECO:0000256" key="3">
    <source>
        <dbReference type="ARBA" id="ARBA00001966"/>
    </source>
</evidence>
<comment type="caution">
    <text evidence="12">The sequence shown here is derived from an EMBL/GenBank/DDBJ whole genome shotgun (WGS) entry which is preliminary data.</text>
</comment>
<keyword evidence="7" id="KW-0408">Iron</keyword>
<dbReference type="InterPro" id="IPR032686">
    <property type="entry name" value="PFO_beta_C"/>
</dbReference>
<keyword evidence="8" id="KW-0411">Iron-sulfur</keyword>
<comment type="cofactor">
    <cofactor evidence="3">
        <name>[4Fe-4S] cluster</name>
        <dbReference type="ChEBI" id="CHEBI:49883"/>
    </cofactor>
</comment>
<evidence type="ECO:0000256" key="4">
    <source>
        <dbReference type="ARBA" id="ARBA00022723"/>
    </source>
</evidence>
<evidence type="ECO:0000256" key="9">
    <source>
        <dbReference type="ARBA" id="ARBA00023052"/>
    </source>
</evidence>
<evidence type="ECO:0000256" key="1">
    <source>
        <dbReference type="ARBA" id="ARBA00001946"/>
    </source>
</evidence>
<dbReference type="InterPro" id="IPR029061">
    <property type="entry name" value="THDP-binding"/>
</dbReference>
<evidence type="ECO:0000313" key="12">
    <source>
        <dbReference type="EMBL" id="GBC97694.1"/>
    </source>
</evidence>
<keyword evidence="6 12" id="KW-0560">Oxidoreductase</keyword>
<dbReference type="GO" id="GO:0046872">
    <property type="term" value="F:metal ion binding"/>
    <property type="evidence" value="ECO:0007669"/>
    <property type="project" value="UniProtKB-KW"/>
</dbReference>
<comment type="cofactor">
    <cofactor evidence="2">
        <name>thiamine diphosphate</name>
        <dbReference type="ChEBI" id="CHEBI:58937"/>
    </cofactor>
</comment>
<evidence type="ECO:0000259" key="11">
    <source>
        <dbReference type="Pfam" id="PF12367"/>
    </source>
</evidence>
<dbReference type="AlphaFoldDB" id="A0A2H5X965"/>
<dbReference type="Pfam" id="PF02775">
    <property type="entry name" value="TPP_enzyme_C"/>
    <property type="match status" value="1"/>
</dbReference>
<evidence type="ECO:0000256" key="8">
    <source>
        <dbReference type="ARBA" id="ARBA00023014"/>
    </source>
</evidence>
<evidence type="ECO:0000256" key="7">
    <source>
        <dbReference type="ARBA" id="ARBA00023004"/>
    </source>
</evidence>
<dbReference type="Pfam" id="PF12367">
    <property type="entry name" value="PFO_beta_C"/>
    <property type="match status" value="1"/>
</dbReference>
<dbReference type="PANTHER" id="PTHR48084:SF4">
    <property type="entry name" value="2-OXOGLUTARATE OXIDOREDUCTASE SUBUNIT KORB"/>
    <property type="match status" value="1"/>
</dbReference>
<evidence type="ECO:0000256" key="6">
    <source>
        <dbReference type="ARBA" id="ARBA00023002"/>
    </source>
</evidence>
<keyword evidence="9" id="KW-0786">Thiamine pyrophosphate</keyword>
<protein>
    <submittedName>
        <fullName evidence="12">2-oxoglutarate oxidoreductase subunit KorB</fullName>
        <ecNumber evidence="12">1.2.7.3</ecNumber>
    </submittedName>
</protein>
<name>A0A2H5X965_9BACT</name>
<dbReference type="InterPro" id="IPR051457">
    <property type="entry name" value="2-oxoacid:Fd_oxidoreductase"/>
</dbReference>
<dbReference type="Proteomes" id="UP000236173">
    <property type="component" value="Unassembled WGS sequence"/>
</dbReference>